<reference evidence="3 4" key="1">
    <citation type="submission" date="2019-03" db="EMBL/GenBank/DDBJ databases">
        <title>Genomic Encyclopedia of Type Strains, Phase IV (KMG-IV): sequencing the most valuable type-strain genomes for metagenomic binning, comparative biology and taxonomic classification.</title>
        <authorList>
            <person name="Goeker M."/>
        </authorList>
    </citation>
    <scope>NUCLEOTIDE SEQUENCE [LARGE SCALE GENOMIC DNA]</scope>
    <source>
        <strain evidence="3 4">DSM 10053</strain>
    </source>
</reference>
<dbReference type="EMBL" id="SMGJ01000002">
    <property type="protein sequence ID" value="TCK70646.1"/>
    <property type="molecule type" value="Genomic_DNA"/>
</dbReference>
<dbReference type="InterPro" id="IPR009936">
    <property type="entry name" value="DUF1468"/>
</dbReference>
<dbReference type="Proteomes" id="UP000295496">
    <property type="component" value="Unassembled WGS sequence"/>
</dbReference>
<feature type="domain" description="DUF1468" evidence="2">
    <location>
        <begin position="12"/>
        <end position="150"/>
    </location>
</feature>
<gene>
    <name evidence="3" type="ORF">EV692_0934</name>
</gene>
<dbReference type="AlphaFoldDB" id="A0A4R1KYQ6"/>
<proteinExistence type="predicted"/>
<feature type="transmembrane region" description="Helical" evidence="1">
    <location>
        <begin position="85"/>
        <end position="112"/>
    </location>
</feature>
<comment type="caution">
    <text evidence="3">The sequence shown here is derived from an EMBL/GenBank/DDBJ whole genome shotgun (WGS) entry which is preliminary data.</text>
</comment>
<accession>A0A4R1KYQ6</accession>
<feature type="transmembrane region" description="Helical" evidence="1">
    <location>
        <begin position="46"/>
        <end position="64"/>
    </location>
</feature>
<keyword evidence="4" id="KW-1185">Reference proteome</keyword>
<dbReference type="Pfam" id="PF07331">
    <property type="entry name" value="TctB"/>
    <property type="match status" value="1"/>
</dbReference>
<evidence type="ECO:0000256" key="1">
    <source>
        <dbReference type="SAM" id="Phobius"/>
    </source>
</evidence>
<feature type="transmembrane region" description="Helical" evidence="1">
    <location>
        <begin position="124"/>
        <end position="145"/>
    </location>
</feature>
<evidence type="ECO:0000313" key="4">
    <source>
        <dbReference type="Proteomes" id="UP000295496"/>
    </source>
</evidence>
<feature type="transmembrane region" description="Helical" evidence="1">
    <location>
        <begin position="9"/>
        <end position="26"/>
    </location>
</feature>
<sequence length="150" mass="17265">MKIQFRQDLVGSTVFLIVSVVIWYLIPSQIVLTHDEPINSQTFPRLIIGLMGLCSLILLIKELIKWGRKQPVKMVELHFKQESRSAMVLLLLALYWGLMHWVPFAIASIIFSSLMLLSFGCRNWRYYAIVAAVILIISVLFEYVLKVSLP</sequence>
<dbReference type="RefSeq" id="WP_132301006.1">
    <property type="nucleotide sequence ID" value="NZ_CP170642.1"/>
</dbReference>
<protein>
    <submittedName>
        <fullName evidence="3">Putative tricarboxylic transport membrane protein</fullName>
    </submittedName>
</protein>
<keyword evidence="1" id="KW-0812">Transmembrane</keyword>
<name>A0A4R1KYQ6_9PAST</name>
<keyword evidence="1" id="KW-0472">Membrane</keyword>
<keyword evidence="1" id="KW-1133">Transmembrane helix</keyword>
<evidence type="ECO:0000259" key="2">
    <source>
        <dbReference type="Pfam" id="PF07331"/>
    </source>
</evidence>
<organism evidence="3 4">
    <name type="scientific">Lonepinella koalarum</name>
    <dbReference type="NCBI Taxonomy" id="53417"/>
    <lineage>
        <taxon>Bacteria</taxon>
        <taxon>Pseudomonadati</taxon>
        <taxon>Pseudomonadota</taxon>
        <taxon>Gammaproteobacteria</taxon>
        <taxon>Pasteurellales</taxon>
        <taxon>Pasteurellaceae</taxon>
        <taxon>Lonepinella</taxon>
    </lineage>
</organism>
<evidence type="ECO:0000313" key="3">
    <source>
        <dbReference type="EMBL" id="TCK70646.1"/>
    </source>
</evidence>